<proteinExistence type="predicted"/>
<evidence type="ECO:0000256" key="1">
    <source>
        <dbReference type="SAM" id="MobiDB-lite"/>
    </source>
</evidence>
<evidence type="ECO:0000259" key="2">
    <source>
        <dbReference type="PROSITE" id="PS50887"/>
    </source>
</evidence>
<protein>
    <submittedName>
        <fullName evidence="3">GGDEF domain-containing protein</fullName>
    </submittedName>
</protein>
<gene>
    <name evidence="3" type="ORF">J4215_01675</name>
</gene>
<dbReference type="PROSITE" id="PS50887">
    <property type="entry name" value="GGDEF"/>
    <property type="match status" value="1"/>
</dbReference>
<organism evidence="3 4">
    <name type="scientific">Candidatus Iainarchaeum sp</name>
    <dbReference type="NCBI Taxonomy" id="3101447"/>
    <lineage>
        <taxon>Archaea</taxon>
        <taxon>Candidatus Iainarchaeota</taxon>
        <taxon>Candidatus Iainarchaeia</taxon>
        <taxon>Candidatus Iainarchaeales</taxon>
        <taxon>Candidatus Iainarchaeaceae</taxon>
        <taxon>Candidatus Iainarchaeum</taxon>
    </lineage>
</organism>
<reference evidence="3" key="1">
    <citation type="submission" date="2021-03" db="EMBL/GenBank/DDBJ databases">
        <authorList>
            <person name="Jaffe A."/>
        </authorList>
    </citation>
    <scope>NUCLEOTIDE SEQUENCE</scope>
    <source>
        <strain evidence="3">RIFCSPLOWO2_01_FULL_AR10_48_17</strain>
    </source>
</reference>
<reference evidence="3" key="2">
    <citation type="submission" date="2021-05" db="EMBL/GenBank/DDBJ databases">
        <title>Protein family content uncovers lineage relationships and bacterial pathway maintenance mechanisms in DPANN archaea.</title>
        <authorList>
            <person name="Castelle C.J."/>
            <person name="Meheust R."/>
            <person name="Jaffe A.L."/>
            <person name="Seitz K."/>
            <person name="Gong X."/>
            <person name="Baker B.J."/>
            <person name="Banfield J.F."/>
        </authorList>
    </citation>
    <scope>NUCLEOTIDE SEQUENCE</scope>
    <source>
        <strain evidence="3">RIFCSPLOWO2_01_FULL_AR10_48_17</strain>
    </source>
</reference>
<evidence type="ECO:0000313" key="3">
    <source>
        <dbReference type="EMBL" id="MBS3061272.1"/>
    </source>
</evidence>
<dbReference type="AlphaFoldDB" id="A0A8T4L5Y2"/>
<dbReference type="InterPro" id="IPR029787">
    <property type="entry name" value="Nucleotide_cyclase"/>
</dbReference>
<name>A0A8T4L5Y2_9ARCH</name>
<comment type="caution">
    <text evidence="3">The sequence shown here is derived from an EMBL/GenBank/DDBJ whole genome shotgun (WGS) entry which is preliminary data.</text>
</comment>
<dbReference type="InterPro" id="IPR043128">
    <property type="entry name" value="Rev_trsase/Diguanyl_cyclase"/>
</dbReference>
<dbReference type="Pfam" id="PF00990">
    <property type="entry name" value="GGDEF"/>
    <property type="match status" value="1"/>
</dbReference>
<evidence type="ECO:0000313" key="4">
    <source>
        <dbReference type="Proteomes" id="UP000675968"/>
    </source>
</evidence>
<dbReference type="Gene3D" id="3.30.70.270">
    <property type="match status" value="1"/>
</dbReference>
<sequence length="345" mass="40485">MPARKIPQQKANARLRKKIPKNWDSLDPKHIPDKRQRDKLKRILPIPGKLKKFLAKRKIRPFAPKERGFRLPNQEIGPIKRATNRMRFIYDHYWSTSAAEIAQRQRLQKQIHQGHSQFTNLTRWEKRRLNELLQQQIAAIGRERGRFQNKYKVVDDRIDDEALRRLDIHPDYPAVHSRRAYMENLRDALRKPGQHAVGLVDVDNLSRVSTEIDHAKAGKIVDILAESLSEVLKPRRGFACVYGGDELYIYLPRNLRESELIMDVRFREAFERRIEKFPELKRLVKRNNIDFTGVVQDFSSDTPRIGFQPDSVVEGLSRQVNRIKKKKKRKGIVVSLSRSGREVNV</sequence>
<dbReference type="Proteomes" id="UP000675968">
    <property type="component" value="Unassembled WGS sequence"/>
</dbReference>
<feature type="region of interest" description="Disordered" evidence="1">
    <location>
        <begin position="1"/>
        <end position="36"/>
    </location>
</feature>
<dbReference type="EMBL" id="JAGVWC010000008">
    <property type="protein sequence ID" value="MBS3061272.1"/>
    <property type="molecule type" value="Genomic_DNA"/>
</dbReference>
<dbReference type="InterPro" id="IPR000160">
    <property type="entry name" value="GGDEF_dom"/>
</dbReference>
<feature type="compositionally biased region" description="Basic and acidic residues" evidence="1">
    <location>
        <begin position="24"/>
        <end position="36"/>
    </location>
</feature>
<feature type="domain" description="GGDEF" evidence="2">
    <location>
        <begin position="193"/>
        <end position="337"/>
    </location>
</feature>
<dbReference type="SUPFAM" id="SSF55073">
    <property type="entry name" value="Nucleotide cyclase"/>
    <property type="match status" value="1"/>
</dbReference>
<accession>A0A8T4L5Y2</accession>